<dbReference type="EMBL" id="SRPW01001330">
    <property type="protein sequence ID" value="KAG6002675.1"/>
    <property type="molecule type" value="Genomic_DNA"/>
</dbReference>
<dbReference type="Proteomes" id="UP000748025">
    <property type="component" value="Unassembled WGS sequence"/>
</dbReference>
<feature type="region of interest" description="Disordered" evidence="1">
    <location>
        <begin position="1"/>
        <end position="61"/>
    </location>
</feature>
<sequence>MVVRVSQRRDEAAERIATSSPVGSSQDGVWSEIQAAQRLGKPNNPSNPGIPASRHHPPLASPTTFPVPCLASATDQLQLPGGVGQFCAVLGIQPQSSKWVEWSHFSATTCASSVTGSNLIANTGASVVFRAQILNVAPRAACS</sequence>
<accession>A0A9P7N8C4</accession>
<keyword evidence="3" id="KW-1185">Reference proteome</keyword>
<comment type="caution">
    <text evidence="2">The sequence shown here is derived from an EMBL/GenBank/DDBJ whole genome shotgun (WGS) entry which is preliminary data.</text>
</comment>
<evidence type="ECO:0000313" key="2">
    <source>
        <dbReference type="EMBL" id="KAG6002675.1"/>
    </source>
</evidence>
<protein>
    <submittedName>
        <fullName evidence="2">Uncharacterized protein</fullName>
    </submittedName>
</protein>
<organism evidence="2 3">
    <name type="scientific">Claviceps pusilla</name>
    <dbReference type="NCBI Taxonomy" id="123648"/>
    <lineage>
        <taxon>Eukaryota</taxon>
        <taxon>Fungi</taxon>
        <taxon>Dikarya</taxon>
        <taxon>Ascomycota</taxon>
        <taxon>Pezizomycotina</taxon>
        <taxon>Sordariomycetes</taxon>
        <taxon>Hypocreomycetidae</taxon>
        <taxon>Hypocreales</taxon>
        <taxon>Clavicipitaceae</taxon>
        <taxon>Claviceps</taxon>
    </lineage>
</organism>
<gene>
    <name evidence="2" type="ORF">E4U43_001079</name>
</gene>
<feature type="compositionally biased region" description="Polar residues" evidence="1">
    <location>
        <begin position="17"/>
        <end position="28"/>
    </location>
</feature>
<reference evidence="2" key="1">
    <citation type="journal article" date="2020" name="bioRxiv">
        <title>Whole genome comparisons of ergot fungi reveals the divergence and evolution of species within the genus Claviceps are the result of varying mechanisms driving genome evolution and host range expansion.</title>
        <authorList>
            <person name="Wyka S.A."/>
            <person name="Mondo S.J."/>
            <person name="Liu M."/>
            <person name="Dettman J."/>
            <person name="Nalam V."/>
            <person name="Broders K.D."/>
        </authorList>
    </citation>
    <scope>NUCLEOTIDE SEQUENCE</scope>
    <source>
        <strain evidence="2">CCC 602</strain>
    </source>
</reference>
<evidence type="ECO:0000256" key="1">
    <source>
        <dbReference type="SAM" id="MobiDB-lite"/>
    </source>
</evidence>
<proteinExistence type="predicted"/>
<name>A0A9P7N8C4_9HYPO</name>
<evidence type="ECO:0000313" key="3">
    <source>
        <dbReference type="Proteomes" id="UP000748025"/>
    </source>
</evidence>
<dbReference type="AlphaFoldDB" id="A0A9P7N8C4"/>